<organism evidence="3 4">
    <name type="scientific">Nocardia vermiculata</name>
    <dbReference type="NCBI Taxonomy" id="257274"/>
    <lineage>
        <taxon>Bacteria</taxon>
        <taxon>Bacillati</taxon>
        <taxon>Actinomycetota</taxon>
        <taxon>Actinomycetes</taxon>
        <taxon>Mycobacteriales</taxon>
        <taxon>Nocardiaceae</taxon>
        <taxon>Nocardia</taxon>
    </lineage>
</organism>
<keyword evidence="2" id="KW-0812">Transmembrane</keyword>
<protein>
    <submittedName>
        <fullName evidence="3">Uncharacterized protein</fullName>
    </submittedName>
</protein>
<dbReference type="Proteomes" id="UP000565711">
    <property type="component" value="Unassembled WGS sequence"/>
</dbReference>
<evidence type="ECO:0000256" key="2">
    <source>
        <dbReference type="SAM" id="Phobius"/>
    </source>
</evidence>
<evidence type="ECO:0000256" key="1">
    <source>
        <dbReference type="SAM" id="MobiDB-lite"/>
    </source>
</evidence>
<evidence type="ECO:0000313" key="4">
    <source>
        <dbReference type="Proteomes" id="UP000565711"/>
    </source>
</evidence>
<comment type="caution">
    <text evidence="3">The sequence shown here is derived from an EMBL/GenBank/DDBJ whole genome shotgun (WGS) entry which is preliminary data.</text>
</comment>
<proteinExistence type="predicted"/>
<keyword evidence="4" id="KW-1185">Reference proteome</keyword>
<accession>A0A846Y746</accession>
<keyword evidence="2" id="KW-0472">Membrane</keyword>
<reference evidence="3 4" key="1">
    <citation type="submission" date="2020-04" db="EMBL/GenBank/DDBJ databases">
        <title>MicrobeNet Type strains.</title>
        <authorList>
            <person name="Nicholson A.C."/>
        </authorList>
    </citation>
    <scope>NUCLEOTIDE SEQUENCE [LARGE SCALE GENOMIC DNA]</scope>
    <source>
        <strain evidence="3 4">JCM 12354</strain>
    </source>
</reference>
<feature type="compositionally biased region" description="Pro residues" evidence="1">
    <location>
        <begin position="296"/>
        <end position="307"/>
    </location>
</feature>
<dbReference type="AlphaFoldDB" id="A0A846Y746"/>
<evidence type="ECO:0000313" key="3">
    <source>
        <dbReference type="EMBL" id="NKY52509.1"/>
    </source>
</evidence>
<feature type="region of interest" description="Disordered" evidence="1">
    <location>
        <begin position="276"/>
        <end position="380"/>
    </location>
</feature>
<dbReference type="EMBL" id="JAAXOP010000012">
    <property type="protein sequence ID" value="NKY52509.1"/>
    <property type="molecule type" value="Genomic_DNA"/>
</dbReference>
<feature type="region of interest" description="Disordered" evidence="1">
    <location>
        <begin position="219"/>
        <end position="243"/>
    </location>
</feature>
<feature type="compositionally biased region" description="Pro residues" evidence="1">
    <location>
        <begin position="323"/>
        <end position="337"/>
    </location>
</feature>
<feature type="compositionally biased region" description="Low complexity" evidence="1">
    <location>
        <begin position="338"/>
        <end position="359"/>
    </location>
</feature>
<keyword evidence="2" id="KW-1133">Transmembrane helix</keyword>
<gene>
    <name evidence="3" type="ORF">HGA08_20085</name>
</gene>
<sequence>MATGVGLQITEDECVAAIVTDGGDADTSAEPLYITRESVLHMSDDGDTALGGTAPPGHTHSITGFVGAVGDPAGITVDAGEAYRAEDLVATAIFCLINLAADHLNGPAEFYATHPGDWPADHVRGLREALDYLGLRSVNLVSEADLPATDDPGVAADARGPARHAARAALASVLSTPAGSTPPDSAGAENSLESTDVLPALPAASEAAQAYSAAIPVAGPEPGPAPATPTKVAPAVPPEEPKRSRRTPLLIAAGAALAGVVIGGIVAAILLGNDTSPPEPASESGQADARTTSATTPPPSTEIPEPPVQQYTEVPEETTTTAPAPPPQPAESAPPTPTATTEESTTPPAPTRTTAPTTTERPKLGPVPGLQIPTDSDFGW</sequence>
<name>A0A846Y746_9NOCA</name>
<feature type="transmembrane region" description="Helical" evidence="2">
    <location>
        <begin position="249"/>
        <end position="271"/>
    </location>
</feature>
<dbReference type="RefSeq" id="WP_084475370.1">
    <property type="nucleotide sequence ID" value="NZ_JAAXOP010000012.1"/>
</dbReference>